<comment type="caution">
    <text evidence="1">The sequence shown here is derived from an EMBL/GenBank/DDBJ whole genome shotgun (WGS) entry which is preliminary data.</text>
</comment>
<proteinExistence type="predicted"/>
<reference evidence="1 2" key="1">
    <citation type="submission" date="2024-10" db="EMBL/GenBank/DDBJ databases">
        <title>The Natural Products Discovery Center: Release of the First 8490 Sequenced Strains for Exploring Actinobacteria Biosynthetic Diversity.</title>
        <authorList>
            <person name="Kalkreuter E."/>
            <person name="Kautsar S.A."/>
            <person name="Yang D."/>
            <person name="Bader C.D."/>
            <person name="Teijaro C.N."/>
            <person name="Fluegel L."/>
            <person name="Davis C.M."/>
            <person name="Simpson J.R."/>
            <person name="Lauterbach L."/>
            <person name="Steele A.D."/>
            <person name="Gui C."/>
            <person name="Meng S."/>
            <person name="Li G."/>
            <person name="Viehrig K."/>
            <person name="Ye F."/>
            <person name="Su P."/>
            <person name="Kiefer A.F."/>
            <person name="Nichols A."/>
            <person name="Cepeda A.J."/>
            <person name="Yan W."/>
            <person name="Fan B."/>
            <person name="Jiang Y."/>
            <person name="Adhikari A."/>
            <person name="Zheng C.-J."/>
            <person name="Schuster L."/>
            <person name="Cowan T.M."/>
            <person name="Smanski M.J."/>
            <person name="Chevrette M.G."/>
            <person name="De Carvalho L.P.S."/>
            <person name="Shen B."/>
        </authorList>
    </citation>
    <scope>NUCLEOTIDE SEQUENCE [LARGE SCALE GENOMIC DNA]</scope>
    <source>
        <strain evidence="1 2">NPDC000087</strain>
    </source>
</reference>
<accession>A0ABW6WAZ9</accession>
<dbReference type="RefSeq" id="WP_020509488.1">
    <property type="nucleotide sequence ID" value="NZ_JBIAZU010000001.1"/>
</dbReference>
<organism evidence="1 2">
    <name type="scientific">Paractinoplanes globisporus</name>
    <dbReference type="NCBI Taxonomy" id="113565"/>
    <lineage>
        <taxon>Bacteria</taxon>
        <taxon>Bacillati</taxon>
        <taxon>Actinomycetota</taxon>
        <taxon>Actinomycetes</taxon>
        <taxon>Micromonosporales</taxon>
        <taxon>Micromonosporaceae</taxon>
        <taxon>Paractinoplanes</taxon>
    </lineage>
</organism>
<sequence length="180" mass="19698">MTDSDDDRSGDGEPLAGTLASIDESLRAFHQRSERREAVIDRLHEENQVLRAGLARTVLQPVLTDLAKLYDGLSQQADRLAEQPERAADRQLWEGFADDVAMALARYGVDIVTAEPGEPYERGRHVVAGWVENTDPAAGGTVARALHAGLIDQETGQIRRPVRVKLYREAAEAVTVGTVD</sequence>
<name>A0ABW6WAZ9_9ACTN</name>
<dbReference type="EMBL" id="JBIAZU010000001">
    <property type="protein sequence ID" value="MFF5289142.1"/>
    <property type="molecule type" value="Genomic_DNA"/>
</dbReference>
<protein>
    <submittedName>
        <fullName evidence="1">Molecular chaperone GrpE</fullName>
    </submittedName>
</protein>
<evidence type="ECO:0000313" key="1">
    <source>
        <dbReference type="EMBL" id="MFF5289142.1"/>
    </source>
</evidence>
<gene>
    <name evidence="1" type="ORF">ACFY35_06880</name>
</gene>
<dbReference type="Proteomes" id="UP001602245">
    <property type="component" value="Unassembled WGS sequence"/>
</dbReference>
<keyword evidence="2" id="KW-1185">Reference proteome</keyword>
<evidence type="ECO:0000313" key="2">
    <source>
        <dbReference type="Proteomes" id="UP001602245"/>
    </source>
</evidence>